<protein>
    <recommendedName>
        <fullName evidence="1">Glycosyltransferase 2-like domain-containing protein</fullName>
    </recommendedName>
</protein>
<feature type="domain" description="Glycosyltransferase 2-like" evidence="1">
    <location>
        <begin position="1"/>
        <end position="105"/>
    </location>
</feature>
<evidence type="ECO:0000313" key="2">
    <source>
        <dbReference type="EMBL" id="MET3613767.1"/>
    </source>
</evidence>
<keyword evidence="3" id="KW-1185">Reference proteome</keyword>
<dbReference type="Gene3D" id="3.90.550.10">
    <property type="entry name" value="Spore Coat Polysaccharide Biosynthesis Protein SpsA, Chain A"/>
    <property type="match status" value="1"/>
</dbReference>
<evidence type="ECO:0000259" key="1">
    <source>
        <dbReference type="Pfam" id="PF00535"/>
    </source>
</evidence>
<gene>
    <name evidence="2" type="ORF">ABID16_002096</name>
</gene>
<dbReference type="Proteomes" id="UP001549047">
    <property type="component" value="Unassembled WGS sequence"/>
</dbReference>
<dbReference type="Pfam" id="PF00535">
    <property type="entry name" value="Glycos_transf_2"/>
    <property type="match status" value="1"/>
</dbReference>
<proteinExistence type="predicted"/>
<reference evidence="2 3" key="1">
    <citation type="submission" date="2024-06" db="EMBL/GenBank/DDBJ databases">
        <title>Genomic Encyclopedia of Type Strains, Phase IV (KMG-IV): sequencing the most valuable type-strain genomes for metagenomic binning, comparative biology and taxonomic classification.</title>
        <authorList>
            <person name="Goeker M."/>
        </authorList>
    </citation>
    <scope>NUCLEOTIDE SEQUENCE [LARGE SCALE GENOMIC DNA]</scope>
    <source>
        <strain evidence="2 3">DSM 29780</strain>
    </source>
</reference>
<evidence type="ECO:0000313" key="3">
    <source>
        <dbReference type="Proteomes" id="UP001549047"/>
    </source>
</evidence>
<dbReference type="EMBL" id="JBEPMB010000002">
    <property type="protein sequence ID" value="MET3613767.1"/>
    <property type="molecule type" value="Genomic_DNA"/>
</dbReference>
<sequence>MPSRNRQIYFQETIRALIASTRSDLEFVFADNSDDATIMPAFVSGLAADARIRFLASPEKQLSMVDNWERTMAAATGRWVAFIGDDDYMDPDLADLIAAIEARVPDVDAIAWNRLTFHWPGARPHEMQTSIPTGCRIVEVARDDLMRKTFGWEGAGRVPNFMFSAYHATVRRALVEENRSRFGNRYFEHPVVDQDSAFKIISTARRFVFSERPFSVLGACPTSNSAAMGRVDDNARRHAEFMADLGRNMDQDAVLADFPFPSAYGVAAAIGASQHWFRKTYGLKHDGWEENFARSCAIDCESAASRADFEISRARYEAGFRVWKDGRFLSAFSPVYTEPGEAAGAVFTGITPLLVHLGERFAGAATPRELYDAAAGMMTPAREIPVPL</sequence>
<dbReference type="InterPro" id="IPR029044">
    <property type="entry name" value="Nucleotide-diphossugar_trans"/>
</dbReference>
<dbReference type="SUPFAM" id="SSF53448">
    <property type="entry name" value="Nucleotide-diphospho-sugar transferases"/>
    <property type="match status" value="1"/>
</dbReference>
<name>A0ABV2IZ44_9HYPH</name>
<organism evidence="2 3">
    <name type="scientific">Rhizobium aquaticum</name>
    <dbReference type="NCBI Taxonomy" id="1549636"/>
    <lineage>
        <taxon>Bacteria</taxon>
        <taxon>Pseudomonadati</taxon>
        <taxon>Pseudomonadota</taxon>
        <taxon>Alphaproteobacteria</taxon>
        <taxon>Hyphomicrobiales</taxon>
        <taxon>Rhizobiaceae</taxon>
        <taxon>Rhizobium/Agrobacterium group</taxon>
        <taxon>Rhizobium</taxon>
    </lineage>
</organism>
<accession>A0ABV2IZ44</accession>
<dbReference type="CDD" id="cd00761">
    <property type="entry name" value="Glyco_tranf_GTA_type"/>
    <property type="match status" value="1"/>
</dbReference>
<comment type="caution">
    <text evidence="2">The sequence shown here is derived from an EMBL/GenBank/DDBJ whole genome shotgun (WGS) entry which is preliminary data.</text>
</comment>
<dbReference type="RefSeq" id="WP_354556275.1">
    <property type="nucleotide sequence ID" value="NZ_JBEPMB010000002.1"/>
</dbReference>
<dbReference type="InterPro" id="IPR001173">
    <property type="entry name" value="Glyco_trans_2-like"/>
</dbReference>